<keyword evidence="3" id="KW-1185">Reference proteome</keyword>
<sequence>MLAYRLFFLIVFMASIVTWVLLWLVGYLPLQLIRGHVARSGGFAAAGLTLVLIFTVLELFRLVEGSVPLYALLGVGLVIPWGTLLVVRFNAFVRDRKLHSHN</sequence>
<dbReference type="Proteomes" id="UP001335100">
    <property type="component" value="Unassembled WGS sequence"/>
</dbReference>
<keyword evidence="1" id="KW-1133">Transmembrane helix</keyword>
<feature type="transmembrane region" description="Helical" evidence="1">
    <location>
        <begin position="42"/>
        <end position="63"/>
    </location>
</feature>
<proteinExistence type="predicted"/>
<protein>
    <submittedName>
        <fullName evidence="2">Uncharacterized protein</fullName>
    </submittedName>
</protein>
<feature type="transmembrane region" description="Helical" evidence="1">
    <location>
        <begin position="6"/>
        <end position="30"/>
    </location>
</feature>
<evidence type="ECO:0000313" key="2">
    <source>
        <dbReference type="EMBL" id="MEE1933151.1"/>
    </source>
</evidence>
<feature type="transmembrane region" description="Helical" evidence="1">
    <location>
        <begin position="69"/>
        <end position="87"/>
    </location>
</feature>
<reference evidence="2 3" key="1">
    <citation type="submission" date="2024-01" db="EMBL/GenBank/DDBJ databases">
        <title>Unpublished Manusciprt.</title>
        <authorList>
            <person name="Duman M."/>
            <person name="Valdes E.G."/>
            <person name="Ajmi N."/>
            <person name="Altun S."/>
            <person name="Saticioglu I.B."/>
        </authorList>
    </citation>
    <scope>NUCLEOTIDE SEQUENCE [LARGE SCALE GENOMIC DNA]</scope>
    <source>
        <strain evidence="2 3">148P</strain>
    </source>
</reference>
<evidence type="ECO:0000256" key="1">
    <source>
        <dbReference type="SAM" id="Phobius"/>
    </source>
</evidence>
<dbReference type="EMBL" id="JAZDQJ010000006">
    <property type="protein sequence ID" value="MEE1933151.1"/>
    <property type="molecule type" value="Genomic_DNA"/>
</dbReference>
<name>A0ABU7HNS2_9PSED</name>
<keyword evidence="1" id="KW-0812">Transmembrane</keyword>
<accession>A0ABU7HNS2</accession>
<keyword evidence="1" id="KW-0472">Membrane</keyword>
<gene>
    <name evidence="2" type="ORF">V0R50_07950</name>
</gene>
<evidence type="ECO:0000313" key="3">
    <source>
        <dbReference type="Proteomes" id="UP001335100"/>
    </source>
</evidence>
<dbReference type="RefSeq" id="WP_330074039.1">
    <property type="nucleotide sequence ID" value="NZ_JAZDQJ010000006.1"/>
</dbReference>
<comment type="caution">
    <text evidence="2">The sequence shown here is derived from an EMBL/GenBank/DDBJ whole genome shotgun (WGS) entry which is preliminary data.</text>
</comment>
<organism evidence="2 3">
    <name type="scientific">Pseudomonas ulcerans</name>
    <dbReference type="NCBI Taxonomy" id="3115852"/>
    <lineage>
        <taxon>Bacteria</taxon>
        <taxon>Pseudomonadati</taxon>
        <taxon>Pseudomonadota</taxon>
        <taxon>Gammaproteobacteria</taxon>
        <taxon>Pseudomonadales</taxon>
        <taxon>Pseudomonadaceae</taxon>
        <taxon>Pseudomonas</taxon>
    </lineage>
</organism>